<dbReference type="EMBL" id="KI397513">
    <property type="protein sequence ID" value="ERM94101.1"/>
    <property type="molecule type" value="Genomic_DNA"/>
</dbReference>
<dbReference type="PROSITE" id="PS50071">
    <property type="entry name" value="HOMEOBOX_2"/>
    <property type="match status" value="1"/>
</dbReference>
<evidence type="ECO:0000313" key="14">
    <source>
        <dbReference type="Proteomes" id="UP000017836"/>
    </source>
</evidence>
<dbReference type="InterPro" id="IPR009057">
    <property type="entry name" value="Homeodomain-like_sf"/>
</dbReference>
<dbReference type="GO" id="GO:0003677">
    <property type="term" value="F:DNA binding"/>
    <property type="evidence" value="ECO:0007669"/>
    <property type="project" value="UniProtKB-UniRule"/>
</dbReference>
<comment type="subcellular location">
    <subcellularLocation>
        <location evidence="1 9 10">Nucleus</location>
    </subcellularLocation>
</comment>
<dbReference type="eggNOG" id="ENOG502QVAV">
    <property type="taxonomic scope" value="Eukaryota"/>
</dbReference>
<dbReference type="Proteomes" id="UP000017836">
    <property type="component" value="Unassembled WGS sequence"/>
</dbReference>
<proteinExistence type="inferred from homology"/>
<evidence type="ECO:0000256" key="4">
    <source>
        <dbReference type="ARBA" id="ARBA00023125"/>
    </source>
</evidence>
<dbReference type="Gene3D" id="1.10.10.60">
    <property type="entry name" value="Homeodomain-like"/>
    <property type="match status" value="1"/>
</dbReference>
<dbReference type="SMART" id="SM00389">
    <property type="entry name" value="HOX"/>
    <property type="match status" value="1"/>
</dbReference>
<feature type="compositionally biased region" description="Polar residues" evidence="11">
    <location>
        <begin position="79"/>
        <end position="91"/>
    </location>
</feature>
<evidence type="ECO:0000256" key="1">
    <source>
        <dbReference type="ARBA" id="ARBA00004123"/>
    </source>
</evidence>
<sequence length="297" mass="33481">MGCSDSSSLNMSESSSSYSSGTVRRLRPLIPKPHLFPNASSSTSSPSCSTFLGHSQGDKYFTHNLPGGSDQGRRDAGAQPTSSRWNPTPEQLRTLEEMYRRGTRTPTADQIQYITGQLRRYGKIEGKNVFYWFQNHKARERQKRRRRIEAAMELGSCICREFESQDKKEQDSFGRRWGGLELSKNWAPAPTSCCTMRTTEGGGLEREEEWVQLPTFTITGNTTAPKFQSTYAELFGERNASQRSGFDVREDREGEVETLQLFPLTSDSVIQAKSNAATIAPNQQSPCNFFEFLPLKN</sequence>
<keyword evidence="14" id="KW-1185">Reference proteome</keyword>
<dbReference type="CDD" id="cd00086">
    <property type="entry name" value="homeodomain"/>
    <property type="match status" value="1"/>
</dbReference>
<feature type="domain" description="Homeobox" evidence="12">
    <location>
        <begin position="78"/>
        <end position="143"/>
    </location>
</feature>
<organism evidence="13 14">
    <name type="scientific">Amborella trichopoda</name>
    <dbReference type="NCBI Taxonomy" id="13333"/>
    <lineage>
        <taxon>Eukaryota</taxon>
        <taxon>Viridiplantae</taxon>
        <taxon>Streptophyta</taxon>
        <taxon>Embryophyta</taxon>
        <taxon>Tracheophyta</taxon>
        <taxon>Spermatophyta</taxon>
        <taxon>Magnoliopsida</taxon>
        <taxon>Amborellales</taxon>
        <taxon>Amborellaceae</taxon>
        <taxon>Amborella</taxon>
    </lineage>
</organism>
<evidence type="ECO:0000259" key="12">
    <source>
        <dbReference type="PROSITE" id="PS50071"/>
    </source>
</evidence>
<dbReference type="STRING" id="13333.W1NF48"/>
<dbReference type="PANTHER" id="PTHR45940">
    <property type="entry name" value="WUSCHEL-RELATED HOMEOBOX 1-RELATED"/>
    <property type="match status" value="1"/>
</dbReference>
<dbReference type="InterPro" id="IPR001356">
    <property type="entry name" value="HD"/>
</dbReference>
<dbReference type="GO" id="GO:0099402">
    <property type="term" value="P:plant organ development"/>
    <property type="evidence" value="ECO:0007669"/>
    <property type="project" value="InterPro"/>
</dbReference>
<keyword evidence="4 9" id="KW-0238">DNA-binding</keyword>
<dbReference type="GO" id="GO:0005634">
    <property type="term" value="C:nucleus"/>
    <property type="evidence" value="ECO:0007669"/>
    <property type="project" value="UniProtKB-SubCell"/>
</dbReference>
<feature type="compositionally biased region" description="Low complexity" evidence="11">
    <location>
        <begin position="40"/>
        <end position="50"/>
    </location>
</feature>
<dbReference type="InterPro" id="IPR044555">
    <property type="entry name" value="WUSCHEL-like"/>
</dbReference>
<evidence type="ECO:0000256" key="7">
    <source>
        <dbReference type="ARBA" id="ARBA00023242"/>
    </source>
</evidence>
<evidence type="ECO:0000256" key="5">
    <source>
        <dbReference type="ARBA" id="ARBA00023155"/>
    </source>
</evidence>
<dbReference type="GO" id="GO:0003700">
    <property type="term" value="F:DNA-binding transcription factor activity"/>
    <property type="evidence" value="ECO:0007669"/>
    <property type="project" value="InterPro"/>
</dbReference>
<dbReference type="Gramene" id="ERM94101">
    <property type="protein sequence ID" value="ERM94101"/>
    <property type="gene ID" value="AMTR_s00010p00122680"/>
</dbReference>
<name>W1NF48_AMBTC</name>
<feature type="DNA-binding region" description="Homeobox" evidence="9">
    <location>
        <begin position="80"/>
        <end position="144"/>
    </location>
</feature>
<keyword evidence="5 9" id="KW-0371">Homeobox</keyword>
<evidence type="ECO:0000313" key="13">
    <source>
        <dbReference type="EMBL" id="ERM94101.1"/>
    </source>
</evidence>
<evidence type="ECO:0000256" key="2">
    <source>
        <dbReference type="ARBA" id="ARBA00022473"/>
    </source>
</evidence>
<evidence type="ECO:0000256" key="9">
    <source>
        <dbReference type="PROSITE-ProRule" id="PRU00108"/>
    </source>
</evidence>
<keyword evidence="3" id="KW-0805">Transcription regulation</keyword>
<dbReference type="FunFam" id="1.10.10.60:FF:000146">
    <property type="entry name" value="WUSCHEL-related homeobox 4"/>
    <property type="match status" value="1"/>
</dbReference>
<evidence type="ECO:0000256" key="10">
    <source>
        <dbReference type="RuleBase" id="RU000682"/>
    </source>
</evidence>
<dbReference type="PANTHER" id="PTHR45940:SF13">
    <property type="entry name" value="WUSCHEL-RELATED HOMEOBOX 1"/>
    <property type="match status" value="1"/>
</dbReference>
<keyword evidence="2" id="KW-0217">Developmental protein</keyword>
<evidence type="ECO:0000256" key="6">
    <source>
        <dbReference type="ARBA" id="ARBA00023163"/>
    </source>
</evidence>
<comment type="similarity">
    <text evidence="8">Belongs to the WUS homeobox family.</text>
</comment>
<protein>
    <recommendedName>
        <fullName evidence="12">Homeobox domain-containing protein</fullName>
    </recommendedName>
</protein>
<feature type="compositionally biased region" description="Low complexity" evidence="11">
    <location>
        <begin position="1"/>
        <end position="20"/>
    </location>
</feature>
<dbReference type="SUPFAM" id="SSF46689">
    <property type="entry name" value="Homeodomain-like"/>
    <property type="match status" value="1"/>
</dbReference>
<accession>W1NF48</accession>
<evidence type="ECO:0000256" key="8">
    <source>
        <dbReference type="ARBA" id="ARBA00024040"/>
    </source>
</evidence>
<keyword evidence="6" id="KW-0804">Transcription</keyword>
<feature type="region of interest" description="Disordered" evidence="11">
    <location>
        <begin position="1"/>
        <end position="91"/>
    </location>
</feature>
<evidence type="ECO:0000256" key="11">
    <source>
        <dbReference type="SAM" id="MobiDB-lite"/>
    </source>
</evidence>
<dbReference type="AlphaFoldDB" id="W1NF48"/>
<gene>
    <name evidence="13" type="ORF">AMTR_s00010p00122680</name>
</gene>
<dbReference type="Pfam" id="PF00046">
    <property type="entry name" value="Homeodomain"/>
    <property type="match status" value="1"/>
</dbReference>
<evidence type="ECO:0000256" key="3">
    <source>
        <dbReference type="ARBA" id="ARBA00023015"/>
    </source>
</evidence>
<keyword evidence="7 9" id="KW-0539">Nucleus</keyword>
<dbReference type="HOGENOM" id="CLU_777096_0_0_1"/>
<reference evidence="14" key="1">
    <citation type="journal article" date="2013" name="Science">
        <title>The Amborella genome and the evolution of flowering plants.</title>
        <authorList>
            <consortium name="Amborella Genome Project"/>
        </authorList>
    </citation>
    <scope>NUCLEOTIDE SEQUENCE [LARGE SCALE GENOMIC DNA]</scope>
</reference>